<accession>A0A834XEI8</accession>
<sequence length="30" mass="3381">MDKTVTHRGRAMCQMNGMDKTVTHRGSPMC</sequence>
<keyword evidence="2" id="KW-1185">Reference proteome</keyword>
<dbReference type="Proteomes" id="UP000634136">
    <property type="component" value="Unassembled WGS sequence"/>
</dbReference>
<reference evidence="1" key="1">
    <citation type="submission" date="2020-09" db="EMBL/GenBank/DDBJ databases">
        <title>Genome-Enabled Discovery of Anthraquinone Biosynthesis in Senna tora.</title>
        <authorList>
            <person name="Kang S.-H."/>
            <person name="Pandey R.P."/>
            <person name="Lee C.-M."/>
            <person name="Sim J.-S."/>
            <person name="Jeong J.-T."/>
            <person name="Choi B.-S."/>
            <person name="Jung M."/>
            <person name="Ginzburg D."/>
            <person name="Zhao K."/>
            <person name="Won S.Y."/>
            <person name="Oh T.-J."/>
            <person name="Yu Y."/>
            <person name="Kim N.-H."/>
            <person name="Lee O.R."/>
            <person name="Lee T.-H."/>
            <person name="Bashyal P."/>
            <person name="Kim T.-S."/>
            <person name="Lee W.-H."/>
            <person name="Kawkins C."/>
            <person name="Kim C.-K."/>
            <person name="Kim J.S."/>
            <person name="Ahn B.O."/>
            <person name="Rhee S.Y."/>
            <person name="Sohng J.K."/>
        </authorList>
    </citation>
    <scope>NUCLEOTIDE SEQUENCE</scope>
    <source>
        <tissue evidence="1">Leaf</tissue>
    </source>
</reference>
<proteinExistence type="predicted"/>
<comment type="caution">
    <text evidence="1">The sequence shown here is derived from an EMBL/GenBank/DDBJ whole genome shotgun (WGS) entry which is preliminary data.</text>
</comment>
<organism evidence="1 2">
    <name type="scientific">Senna tora</name>
    <dbReference type="NCBI Taxonomy" id="362788"/>
    <lineage>
        <taxon>Eukaryota</taxon>
        <taxon>Viridiplantae</taxon>
        <taxon>Streptophyta</taxon>
        <taxon>Embryophyta</taxon>
        <taxon>Tracheophyta</taxon>
        <taxon>Spermatophyta</taxon>
        <taxon>Magnoliopsida</taxon>
        <taxon>eudicotyledons</taxon>
        <taxon>Gunneridae</taxon>
        <taxon>Pentapetalae</taxon>
        <taxon>rosids</taxon>
        <taxon>fabids</taxon>
        <taxon>Fabales</taxon>
        <taxon>Fabaceae</taxon>
        <taxon>Caesalpinioideae</taxon>
        <taxon>Cassia clade</taxon>
        <taxon>Senna</taxon>
    </lineage>
</organism>
<evidence type="ECO:0000313" key="2">
    <source>
        <dbReference type="Proteomes" id="UP000634136"/>
    </source>
</evidence>
<evidence type="ECO:0000313" key="1">
    <source>
        <dbReference type="EMBL" id="KAF7841738.1"/>
    </source>
</evidence>
<dbReference type="AlphaFoldDB" id="A0A834XEI8"/>
<protein>
    <submittedName>
        <fullName evidence="1">Uncharacterized protein</fullName>
    </submittedName>
</protein>
<gene>
    <name evidence="1" type="ORF">G2W53_004036</name>
</gene>
<dbReference type="EMBL" id="JAAIUW010000002">
    <property type="protein sequence ID" value="KAF7841738.1"/>
    <property type="molecule type" value="Genomic_DNA"/>
</dbReference>
<name>A0A834XEI8_9FABA</name>